<dbReference type="Gene3D" id="3.30.559.10">
    <property type="entry name" value="Chloramphenicol acetyltransferase-like domain"/>
    <property type="match status" value="1"/>
</dbReference>
<keyword evidence="1" id="KW-0808">Transferase</keyword>
<dbReference type="EMBL" id="FCQH01000005">
    <property type="protein sequence ID" value="CVK92410.1"/>
    <property type="molecule type" value="Genomic_DNA"/>
</dbReference>
<dbReference type="Pfam" id="PF02458">
    <property type="entry name" value="Transferase"/>
    <property type="match status" value="1"/>
</dbReference>
<protein>
    <recommendedName>
        <fullName evidence="4">Trichothecene 3-O-acetyltransferase</fullName>
    </recommendedName>
</protein>
<accession>A0A1L7T0X8</accession>
<reference evidence="3" key="1">
    <citation type="journal article" date="2016" name="Genome Biol. Evol.">
        <title>Comparative 'omics' of the Fusarium fujikuroi species complex highlights differences in genetic potential and metabolite synthesis.</title>
        <authorList>
            <person name="Niehaus E.-M."/>
            <person name="Muensterkoetter M."/>
            <person name="Proctor R.H."/>
            <person name="Brown D.W."/>
            <person name="Sharon A."/>
            <person name="Idan Y."/>
            <person name="Oren-Young L."/>
            <person name="Sieber C.M."/>
            <person name="Novak O."/>
            <person name="Pencik A."/>
            <person name="Tarkowska D."/>
            <person name="Hromadova K."/>
            <person name="Freeman S."/>
            <person name="Maymon M."/>
            <person name="Elazar M."/>
            <person name="Youssef S.A."/>
            <person name="El-Shabrawy E.S.M."/>
            <person name="Shalaby A.B.A."/>
            <person name="Houterman P."/>
            <person name="Brock N.L."/>
            <person name="Burkhardt I."/>
            <person name="Tsavkelova E.A."/>
            <person name="Dickschat J.S."/>
            <person name="Galuszka P."/>
            <person name="Gueldener U."/>
            <person name="Tudzynski B."/>
        </authorList>
    </citation>
    <scope>NUCLEOTIDE SEQUENCE [LARGE SCALE GENOMIC DNA]</scope>
    <source>
        <strain evidence="3">MRC7560</strain>
    </source>
</reference>
<dbReference type="VEuPathDB" id="FungiDB:FMAN_07306"/>
<evidence type="ECO:0000256" key="1">
    <source>
        <dbReference type="ARBA" id="ARBA00022679"/>
    </source>
</evidence>
<dbReference type="RefSeq" id="XP_041681528.1">
    <property type="nucleotide sequence ID" value="XM_041830912.1"/>
</dbReference>
<dbReference type="GO" id="GO:0016747">
    <property type="term" value="F:acyltransferase activity, transferring groups other than amino-acyl groups"/>
    <property type="evidence" value="ECO:0007669"/>
    <property type="project" value="TreeGrafter"/>
</dbReference>
<evidence type="ECO:0000313" key="3">
    <source>
        <dbReference type="Proteomes" id="UP000184255"/>
    </source>
</evidence>
<dbReference type="AlphaFoldDB" id="A0A1L7T0X8"/>
<name>A0A1L7T0X8_FUSMA</name>
<gene>
    <name evidence="2" type="ORF">FMAN_07306</name>
</gene>
<dbReference type="PANTHER" id="PTHR31642:SF310">
    <property type="entry name" value="FATTY ALCOHOL:CAFFEOYL-COA ACYLTRANSFERASE"/>
    <property type="match status" value="1"/>
</dbReference>
<dbReference type="PANTHER" id="PTHR31642">
    <property type="entry name" value="TRICHOTHECENE 3-O-ACETYLTRANSFERASE"/>
    <property type="match status" value="1"/>
</dbReference>
<dbReference type="GeneID" id="65086567"/>
<keyword evidence="3" id="KW-1185">Reference proteome</keyword>
<comment type="caution">
    <text evidence="2">The sequence shown here is derived from an EMBL/GenBank/DDBJ whole genome shotgun (WGS) entry which is preliminary data.</text>
</comment>
<evidence type="ECO:0008006" key="4">
    <source>
        <dbReference type="Google" id="ProtNLM"/>
    </source>
</evidence>
<proteinExistence type="predicted"/>
<sequence length="248" mass="27657">MPCPLPWEASTGHETIFKFQKARLRQLSTNLQREGHFSKPPSMFACLATLAWTQVTKARQLCDFETSKPGNQELSKVMIPVNWRRRAFPNATKTFFGNTTVLPIAILPVHQLVQAADGHASLAAVTRKIQDLIDSVDEAFVTRRLRMMDAVDPRDVSVNLSPDNSSDLSINAWEFFGADTQWEIPGVPSSSPDAIRRGRSRVSGNGVLILPSRQASDDMEVSVTLQNNTLAELSRAEGWMMWVHRSPV</sequence>
<dbReference type="Proteomes" id="UP000184255">
    <property type="component" value="Unassembled WGS sequence"/>
</dbReference>
<dbReference type="InterPro" id="IPR023213">
    <property type="entry name" value="CAT-like_dom_sf"/>
</dbReference>
<dbReference type="GO" id="GO:0044550">
    <property type="term" value="P:secondary metabolite biosynthetic process"/>
    <property type="evidence" value="ECO:0007669"/>
    <property type="project" value="TreeGrafter"/>
</dbReference>
<organism evidence="2 3">
    <name type="scientific">Fusarium mangiferae</name>
    <name type="common">Mango malformation disease fungus</name>
    <dbReference type="NCBI Taxonomy" id="192010"/>
    <lineage>
        <taxon>Eukaryota</taxon>
        <taxon>Fungi</taxon>
        <taxon>Dikarya</taxon>
        <taxon>Ascomycota</taxon>
        <taxon>Pezizomycotina</taxon>
        <taxon>Sordariomycetes</taxon>
        <taxon>Hypocreomycetidae</taxon>
        <taxon>Hypocreales</taxon>
        <taxon>Nectriaceae</taxon>
        <taxon>Fusarium</taxon>
        <taxon>Fusarium fujikuroi species complex</taxon>
    </lineage>
</organism>
<evidence type="ECO:0000313" key="2">
    <source>
        <dbReference type="EMBL" id="CVK92410.1"/>
    </source>
</evidence>
<dbReference type="InterPro" id="IPR050317">
    <property type="entry name" value="Plant_Fungal_Acyltransferase"/>
</dbReference>